<organism evidence="1 2">
    <name type="scientific">Paramuricea clavata</name>
    <name type="common">Red gorgonian</name>
    <name type="synonym">Violescent sea-whip</name>
    <dbReference type="NCBI Taxonomy" id="317549"/>
    <lineage>
        <taxon>Eukaryota</taxon>
        <taxon>Metazoa</taxon>
        <taxon>Cnidaria</taxon>
        <taxon>Anthozoa</taxon>
        <taxon>Octocorallia</taxon>
        <taxon>Malacalcyonacea</taxon>
        <taxon>Plexauridae</taxon>
        <taxon>Paramuricea</taxon>
    </lineage>
</organism>
<sequence length="162" mass="18128">MLEQLSNPLHYLSTSDDRTKLHLDRVKEWSDEWLVQQQITDKIANWVVNLEPKAGDTTHLINEIDKLNKKGPSPPDTLLVSWDVVAMFPNIDNNLGLTAVKKALDSRENKFPSTKCIVEAVEICLACNNCQFGEMNFLQKHGTAMGPKNACSYADIAMGGNR</sequence>
<protein>
    <submittedName>
        <fullName evidence="1">Uncharacterized protein</fullName>
    </submittedName>
</protein>
<gene>
    <name evidence="1" type="ORF">PACLA_8A081045</name>
</gene>
<dbReference type="EMBL" id="CACRXK020001664">
    <property type="protein sequence ID" value="CAB3990465.1"/>
    <property type="molecule type" value="Genomic_DNA"/>
</dbReference>
<dbReference type="AlphaFoldDB" id="A0A6S7GFK5"/>
<dbReference type="Proteomes" id="UP001152795">
    <property type="component" value="Unassembled WGS sequence"/>
</dbReference>
<proteinExistence type="predicted"/>
<accession>A0A6S7GFK5</accession>
<evidence type="ECO:0000313" key="1">
    <source>
        <dbReference type="EMBL" id="CAB3990465.1"/>
    </source>
</evidence>
<keyword evidence="2" id="KW-1185">Reference proteome</keyword>
<dbReference type="PANTHER" id="PTHR21301:SF10">
    <property type="entry name" value="REVERSE TRANSCRIPTASE DOMAIN-CONTAINING PROTEIN"/>
    <property type="match status" value="1"/>
</dbReference>
<comment type="caution">
    <text evidence="1">The sequence shown here is derived from an EMBL/GenBank/DDBJ whole genome shotgun (WGS) entry which is preliminary data.</text>
</comment>
<dbReference type="OrthoDB" id="10029313at2759"/>
<evidence type="ECO:0000313" key="2">
    <source>
        <dbReference type="Proteomes" id="UP001152795"/>
    </source>
</evidence>
<reference evidence="1" key="1">
    <citation type="submission" date="2020-04" db="EMBL/GenBank/DDBJ databases">
        <authorList>
            <person name="Alioto T."/>
            <person name="Alioto T."/>
            <person name="Gomez Garrido J."/>
        </authorList>
    </citation>
    <scope>NUCLEOTIDE SEQUENCE</scope>
    <source>
        <strain evidence="1">A484AB</strain>
    </source>
</reference>
<name>A0A6S7GFK5_PARCT</name>
<dbReference type="PANTHER" id="PTHR21301">
    <property type="entry name" value="REVERSE TRANSCRIPTASE"/>
    <property type="match status" value="1"/>
</dbReference>